<dbReference type="Proteomes" id="UP000094455">
    <property type="component" value="Unassembled WGS sequence"/>
</dbReference>
<dbReference type="AlphaFoldDB" id="A0A1E3NQZ3"/>
<evidence type="ECO:0000256" key="2">
    <source>
        <dbReference type="ARBA" id="ARBA00022737"/>
    </source>
</evidence>
<dbReference type="EMBL" id="KV454001">
    <property type="protein sequence ID" value="ODQ48486.1"/>
    <property type="molecule type" value="Genomic_DNA"/>
</dbReference>
<dbReference type="RefSeq" id="XP_019019599.1">
    <property type="nucleotide sequence ID" value="XM_019163560.1"/>
</dbReference>
<dbReference type="GO" id="GO:0000139">
    <property type="term" value="C:Golgi membrane"/>
    <property type="evidence" value="ECO:0007669"/>
    <property type="project" value="UniProtKB-SubCell"/>
</dbReference>
<evidence type="ECO:0000259" key="6">
    <source>
        <dbReference type="PROSITE" id="PS51865"/>
    </source>
</evidence>
<feature type="domain" description="PDZ GRASP-type" evidence="6">
    <location>
        <begin position="167"/>
        <end position="264"/>
    </location>
</feature>
<accession>A0A1E3NQZ3</accession>
<dbReference type="GO" id="GO:0007030">
    <property type="term" value="P:Golgi organization"/>
    <property type="evidence" value="ECO:0007669"/>
    <property type="project" value="TreeGrafter"/>
</dbReference>
<evidence type="ECO:0000256" key="5">
    <source>
        <dbReference type="SAM" id="MobiDB-lite"/>
    </source>
</evidence>
<dbReference type="PANTHER" id="PTHR12893">
    <property type="entry name" value="GOLGI REASSEMBLY STACKING PROTEIN GRASP"/>
    <property type="match status" value="1"/>
</dbReference>
<dbReference type="OrthoDB" id="3318at2759"/>
<dbReference type="PANTHER" id="PTHR12893:SF0">
    <property type="entry name" value="GRASP65"/>
    <property type="match status" value="1"/>
</dbReference>
<sequence>MFGFAKKLVNSIESQLSYDGSSDHNSRVDESRQGLRIQSVKPNSIGSDHGFESWFDFIVGLNGTDICAYLQLNTETGQVNYENMLNYIKHEVEVSDNDLTFSVFSSKGSVLRDVIITSAEVKDSLSKTTPPLEEVSLSADSTDTIGLQWTPNLGISFQLTPLTTGFFMWHVLRVHPGSPAYLAGIIPDEYIIQSQDGLLATGGEDLLAKVLQSQYAKAGDGCEVVLYVYNYDSDCVRPVRVILKAGSSWGGRGILGCDVGYGLLHRVPEVIGKFQTKSVDQHLPGSASTVTELVPEVPLTQPPEFLPLQVTAPSFKSDGVGESVDEAAKSVVSSTHRKRGHQSAHTAVNLEAYFDEQTEKSKAVDSASTKETGSVPPPPPPPKKA</sequence>
<dbReference type="InterPro" id="IPR036034">
    <property type="entry name" value="PDZ_sf"/>
</dbReference>
<organism evidence="7 8">
    <name type="scientific">Pichia membranifaciens NRRL Y-2026</name>
    <dbReference type="NCBI Taxonomy" id="763406"/>
    <lineage>
        <taxon>Eukaryota</taxon>
        <taxon>Fungi</taxon>
        <taxon>Dikarya</taxon>
        <taxon>Ascomycota</taxon>
        <taxon>Saccharomycotina</taxon>
        <taxon>Pichiomycetes</taxon>
        <taxon>Pichiales</taxon>
        <taxon>Pichiaceae</taxon>
        <taxon>Pichia</taxon>
    </lineage>
</organism>
<proteinExistence type="predicted"/>
<evidence type="ECO:0000256" key="4">
    <source>
        <dbReference type="ARBA" id="ARBA00023136"/>
    </source>
</evidence>
<feature type="compositionally biased region" description="Pro residues" evidence="5">
    <location>
        <begin position="375"/>
        <end position="385"/>
    </location>
</feature>
<dbReference type="InterPro" id="IPR024958">
    <property type="entry name" value="GRASP_PDZ"/>
</dbReference>
<evidence type="ECO:0000256" key="1">
    <source>
        <dbReference type="ARBA" id="ARBA00004394"/>
    </source>
</evidence>
<gene>
    <name evidence="7" type="ORF">PICMEDRAFT_70118</name>
</gene>
<name>A0A1E3NQZ3_9ASCO</name>
<dbReference type="STRING" id="763406.A0A1E3NQZ3"/>
<evidence type="ECO:0000313" key="8">
    <source>
        <dbReference type="Proteomes" id="UP000094455"/>
    </source>
</evidence>
<dbReference type="GeneID" id="30180247"/>
<protein>
    <recommendedName>
        <fullName evidence="6">PDZ GRASP-type domain-containing protein</fullName>
    </recommendedName>
</protein>
<reference evidence="7 8" key="1">
    <citation type="journal article" date="2016" name="Proc. Natl. Acad. Sci. U.S.A.">
        <title>Comparative genomics of biotechnologically important yeasts.</title>
        <authorList>
            <person name="Riley R."/>
            <person name="Haridas S."/>
            <person name="Wolfe K.H."/>
            <person name="Lopes M.R."/>
            <person name="Hittinger C.T."/>
            <person name="Goeker M."/>
            <person name="Salamov A.A."/>
            <person name="Wisecaver J.H."/>
            <person name="Long T.M."/>
            <person name="Calvey C.H."/>
            <person name="Aerts A.L."/>
            <person name="Barry K.W."/>
            <person name="Choi C."/>
            <person name="Clum A."/>
            <person name="Coughlan A.Y."/>
            <person name="Deshpande S."/>
            <person name="Douglass A.P."/>
            <person name="Hanson S.J."/>
            <person name="Klenk H.-P."/>
            <person name="LaButti K.M."/>
            <person name="Lapidus A."/>
            <person name="Lindquist E.A."/>
            <person name="Lipzen A.M."/>
            <person name="Meier-Kolthoff J.P."/>
            <person name="Ohm R.A."/>
            <person name="Otillar R.P."/>
            <person name="Pangilinan J.L."/>
            <person name="Peng Y."/>
            <person name="Rokas A."/>
            <person name="Rosa C.A."/>
            <person name="Scheuner C."/>
            <person name="Sibirny A.A."/>
            <person name="Slot J.C."/>
            <person name="Stielow J.B."/>
            <person name="Sun H."/>
            <person name="Kurtzman C.P."/>
            <person name="Blackwell M."/>
            <person name="Grigoriev I.V."/>
            <person name="Jeffries T.W."/>
        </authorList>
    </citation>
    <scope>NUCLEOTIDE SEQUENCE [LARGE SCALE GENOMIC DNA]</scope>
    <source>
        <strain evidence="7 8">NRRL Y-2026</strain>
    </source>
</reference>
<dbReference type="PROSITE" id="PS51865">
    <property type="entry name" value="PDZ_GRASP"/>
    <property type="match status" value="1"/>
</dbReference>
<evidence type="ECO:0000256" key="3">
    <source>
        <dbReference type="ARBA" id="ARBA00023034"/>
    </source>
</evidence>
<keyword evidence="4" id="KW-0472">Membrane</keyword>
<keyword evidence="8" id="KW-1185">Reference proteome</keyword>
<comment type="subcellular location">
    <subcellularLocation>
        <location evidence="1">Golgi apparatus membrane</location>
    </subcellularLocation>
</comment>
<keyword evidence="3" id="KW-0333">Golgi apparatus</keyword>
<feature type="region of interest" description="Disordered" evidence="5">
    <location>
        <begin position="354"/>
        <end position="385"/>
    </location>
</feature>
<keyword evidence="2" id="KW-0677">Repeat</keyword>
<dbReference type="Pfam" id="PF04495">
    <property type="entry name" value="GRASP55_65"/>
    <property type="match status" value="1"/>
</dbReference>
<dbReference type="InterPro" id="IPR007583">
    <property type="entry name" value="GRASP55_65"/>
</dbReference>
<evidence type="ECO:0000313" key="7">
    <source>
        <dbReference type="EMBL" id="ODQ48486.1"/>
    </source>
</evidence>
<dbReference type="Gene3D" id="2.30.42.10">
    <property type="match status" value="2"/>
</dbReference>
<dbReference type="SUPFAM" id="SSF50156">
    <property type="entry name" value="PDZ domain-like"/>
    <property type="match status" value="1"/>
</dbReference>